<reference evidence="1" key="1">
    <citation type="journal article" date="2015" name="Nature">
        <title>Complex archaea that bridge the gap between prokaryotes and eukaryotes.</title>
        <authorList>
            <person name="Spang A."/>
            <person name="Saw J.H."/>
            <person name="Jorgensen S.L."/>
            <person name="Zaremba-Niedzwiedzka K."/>
            <person name="Martijn J."/>
            <person name="Lind A.E."/>
            <person name="van Eijk R."/>
            <person name="Schleper C."/>
            <person name="Guy L."/>
            <person name="Ettema T.J."/>
        </authorList>
    </citation>
    <scope>NUCLEOTIDE SEQUENCE</scope>
</reference>
<comment type="caution">
    <text evidence="1">The sequence shown here is derived from an EMBL/GenBank/DDBJ whole genome shotgun (WGS) entry which is preliminary data.</text>
</comment>
<dbReference type="AlphaFoldDB" id="A0A0F9LW24"/>
<protein>
    <submittedName>
        <fullName evidence="1">Uncharacterized protein</fullName>
    </submittedName>
</protein>
<gene>
    <name evidence="1" type="ORF">LCGC14_1533400</name>
</gene>
<evidence type="ECO:0000313" key="1">
    <source>
        <dbReference type="EMBL" id="KKM61262.1"/>
    </source>
</evidence>
<proteinExistence type="predicted"/>
<sequence>GNHTASEDLNIQDFDIVNVTKITSSSGSYINYESNGNVEIWI</sequence>
<organism evidence="1">
    <name type="scientific">marine sediment metagenome</name>
    <dbReference type="NCBI Taxonomy" id="412755"/>
    <lineage>
        <taxon>unclassified sequences</taxon>
        <taxon>metagenomes</taxon>
        <taxon>ecological metagenomes</taxon>
    </lineage>
</organism>
<dbReference type="EMBL" id="LAZR01011515">
    <property type="protein sequence ID" value="KKM61262.1"/>
    <property type="molecule type" value="Genomic_DNA"/>
</dbReference>
<feature type="non-terminal residue" evidence="1">
    <location>
        <position position="1"/>
    </location>
</feature>
<name>A0A0F9LW24_9ZZZZ</name>
<accession>A0A0F9LW24</accession>